<evidence type="ECO:0000313" key="1">
    <source>
        <dbReference type="EMBL" id="KZT51687.1"/>
    </source>
</evidence>
<dbReference type="STRING" id="1353952.A0A165CYJ4"/>
<evidence type="ECO:0000313" key="2">
    <source>
        <dbReference type="Proteomes" id="UP000076842"/>
    </source>
</evidence>
<reference evidence="1 2" key="1">
    <citation type="journal article" date="2016" name="Mol. Biol. Evol.">
        <title>Comparative Genomics of Early-Diverging Mushroom-Forming Fungi Provides Insights into the Origins of Lignocellulose Decay Capabilities.</title>
        <authorList>
            <person name="Nagy L.G."/>
            <person name="Riley R."/>
            <person name="Tritt A."/>
            <person name="Adam C."/>
            <person name="Daum C."/>
            <person name="Floudas D."/>
            <person name="Sun H."/>
            <person name="Yadav J.S."/>
            <person name="Pangilinan J."/>
            <person name="Larsson K.H."/>
            <person name="Matsuura K."/>
            <person name="Barry K."/>
            <person name="Labutti K."/>
            <person name="Kuo R."/>
            <person name="Ohm R.A."/>
            <person name="Bhattacharya S.S."/>
            <person name="Shirouzu T."/>
            <person name="Yoshinaga Y."/>
            <person name="Martin F.M."/>
            <person name="Grigoriev I.V."/>
            <person name="Hibbett D.S."/>
        </authorList>
    </citation>
    <scope>NUCLEOTIDE SEQUENCE [LARGE SCALE GENOMIC DNA]</scope>
    <source>
        <strain evidence="1 2">HHB12733</strain>
    </source>
</reference>
<feature type="non-terminal residue" evidence="1">
    <location>
        <position position="1"/>
    </location>
</feature>
<protein>
    <submittedName>
        <fullName evidence="1">Uncharacterized protein</fullName>
    </submittedName>
</protein>
<gene>
    <name evidence="1" type="ORF">CALCODRAFT_417649</name>
</gene>
<dbReference type="InParanoid" id="A0A165CYJ4"/>
<dbReference type="OrthoDB" id="3269001at2759"/>
<dbReference type="Proteomes" id="UP000076842">
    <property type="component" value="Unassembled WGS sequence"/>
</dbReference>
<accession>A0A165CYJ4</accession>
<name>A0A165CYJ4_9BASI</name>
<dbReference type="EMBL" id="KV424096">
    <property type="protein sequence ID" value="KZT51687.1"/>
    <property type="molecule type" value="Genomic_DNA"/>
</dbReference>
<keyword evidence="2" id="KW-1185">Reference proteome</keyword>
<dbReference type="AlphaFoldDB" id="A0A165CYJ4"/>
<proteinExistence type="predicted"/>
<sequence length="100" mass="11791">DHPALCKLLGFSDQASSRFPCTQCKIRRNEIARCPEHAVQARCGERHKKRAARYHRIKAQREREKYARYYGVRWSEFCRLPYFNPVEMGVIDPMHALLLG</sequence>
<feature type="non-terminal residue" evidence="1">
    <location>
        <position position="100"/>
    </location>
</feature>
<organism evidence="1 2">
    <name type="scientific">Calocera cornea HHB12733</name>
    <dbReference type="NCBI Taxonomy" id="1353952"/>
    <lineage>
        <taxon>Eukaryota</taxon>
        <taxon>Fungi</taxon>
        <taxon>Dikarya</taxon>
        <taxon>Basidiomycota</taxon>
        <taxon>Agaricomycotina</taxon>
        <taxon>Dacrymycetes</taxon>
        <taxon>Dacrymycetales</taxon>
        <taxon>Dacrymycetaceae</taxon>
        <taxon>Calocera</taxon>
    </lineage>
</organism>